<comment type="caution">
    <text evidence="1">The sequence shown here is derived from an EMBL/GenBank/DDBJ whole genome shotgun (WGS) entry which is preliminary data.</text>
</comment>
<accession>A0AA42UT92</accession>
<dbReference type="RefSeq" id="WP_280082038.1">
    <property type="nucleotide sequence ID" value="NZ_JAOCGG010000021.1"/>
</dbReference>
<dbReference type="EMBL" id="JAOCGG010000021">
    <property type="protein sequence ID" value="MDH1631060.1"/>
    <property type="molecule type" value="Genomic_DNA"/>
</dbReference>
<protein>
    <submittedName>
        <fullName evidence="1">Uncharacterized protein</fullName>
    </submittedName>
</protein>
<name>A0AA42UT92_9PSED</name>
<organism evidence="1 2">
    <name type="scientific">Pseudomonas mosselii</name>
    <dbReference type="NCBI Taxonomy" id="78327"/>
    <lineage>
        <taxon>Bacteria</taxon>
        <taxon>Pseudomonadati</taxon>
        <taxon>Pseudomonadota</taxon>
        <taxon>Gammaproteobacteria</taxon>
        <taxon>Pseudomonadales</taxon>
        <taxon>Pseudomonadaceae</taxon>
        <taxon>Pseudomonas</taxon>
    </lineage>
</organism>
<dbReference type="Proteomes" id="UP001160882">
    <property type="component" value="Unassembled WGS sequence"/>
</dbReference>
<gene>
    <name evidence="1" type="ORF">N5I14_12480</name>
</gene>
<dbReference type="AlphaFoldDB" id="A0AA42UT92"/>
<sequence length="86" mass="9295">KVKYREKRPRQGRQVLATALAAPIRSSAARAAHRGTSPLLHLFRANYACESIGACLGACLKSCAAAMVTTLKPRRTNKADQVMAQD</sequence>
<evidence type="ECO:0000313" key="2">
    <source>
        <dbReference type="Proteomes" id="UP001160882"/>
    </source>
</evidence>
<reference evidence="1" key="1">
    <citation type="submission" date="2022-09" db="EMBL/GenBank/DDBJ databases">
        <title>Intensive care unit water sources are persistently colonized with multi-drug resistant bacteria and are the site of extensive horizontal gene transfer of antibiotic resistance genes.</title>
        <authorList>
            <person name="Diorio-Toth L."/>
        </authorList>
    </citation>
    <scope>NUCLEOTIDE SEQUENCE</scope>
    <source>
        <strain evidence="1">GD03782</strain>
    </source>
</reference>
<evidence type="ECO:0000313" key="1">
    <source>
        <dbReference type="EMBL" id="MDH1631060.1"/>
    </source>
</evidence>
<feature type="non-terminal residue" evidence="1">
    <location>
        <position position="1"/>
    </location>
</feature>
<proteinExistence type="predicted"/>